<name>A0ABY5D895_9ACTN</name>
<sequence length="248" mass="27629">MDAEETQVMARTGQFTTTVTWETSVRGRVASAIDRFSGPLADLAERDANDGDTRMLVADFFSVGLNFSKFQDLTTEYRTSGDSIDYAIVLEGELFAPIEVRRIGQDLDLRNIQMARRLAVDEGADWIFLTNGRVWRVYHLRPDPGGGAPQPVTVVDVDLLDEESYERNVDGLFHLTRESVEHGRLDALRRWREAVEPAQLAGALLSDEVVAAVRGQLRAASEHPGHPGEDDEIRRVLTEEVIPRGLLG</sequence>
<protein>
    <recommendedName>
        <fullName evidence="3">Type I restriction enzyme R protein N-terminal domain-containing protein</fullName>
    </recommendedName>
</protein>
<proteinExistence type="predicted"/>
<evidence type="ECO:0000313" key="1">
    <source>
        <dbReference type="EMBL" id="USY20549.1"/>
    </source>
</evidence>
<dbReference type="EMBL" id="CP099837">
    <property type="protein sequence ID" value="USY20549.1"/>
    <property type="molecule type" value="Genomic_DNA"/>
</dbReference>
<dbReference type="RefSeq" id="WP_254419608.1">
    <property type="nucleotide sequence ID" value="NZ_BAAAJB010000017.1"/>
</dbReference>
<evidence type="ECO:0008006" key="3">
    <source>
        <dbReference type="Google" id="ProtNLM"/>
    </source>
</evidence>
<reference evidence="1" key="1">
    <citation type="submission" date="2022-06" db="EMBL/GenBank/DDBJ databases">
        <authorList>
            <person name="Ping M."/>
        </authorList>
    </citation>
    <scope>NUCLEOTIDE SEQUENCE</scope>
    <source>
        <strain evidence="1">JCM11759T</strain>
    </source>
</reference>
<keyword evidence="2" id="KW-1185">Reference proteome</keyword>
<organism evidence="1 2">
    <name type="scientific">Nocardiopsis exhalans</name>
    <dbReference type="NCBI Taxonomy" id="163604"/>
    <lineage>
        <taxon>Bacteria</taxon>
        <taxon>Bacillati</taxon>
        <taxon>Actinomycetota</taxon>
        <taxon>Actinomycetes</taxon>
        <taxon>Streptosporangiales</taxon>
        <taxon>Nocardiopsidaceae</taxon>
        <taxon>Nocardiopsis</taxon>
    </lineage>
</organism>
<accession>A0ABY5D895</accession>
<dbReference type="Proteomes" id="UP001055940">
    <property type="component" value="Chromosome"/>
</dbReference>
<gene>
    <name evidence="1" type="ORF">NE857_02525</name>
</gene>
<evidence type="ECO:0000313" key="2">
    <source>
        <dbReference type="Proteomes" id="UP001055940"/>
    </source>
</evidence>